<dbReference type="SUPFAM" id="SSF52374">
    <property type="entry name" value="Nucleotidylyl transferase"/>
    <property type="match status" value="1"/>
</dbReference>
<evidence type="ECO:0000256" key="5">
    <source>
        <dbReference type="ARBA" id="ARBA00012832"/>
    </source>
</evidence>
<dbReference type="STRING" id="1801743.A2824_01720"/>
<evidence type="ECO:0000256" key="9">
    <source>
        <dbReference type="ARBA" id="ARBA00022723"/>
    </source>
</evidence>
<name>A0A1F6VKE9_9BACT</name>
<evidence type="ECO:0000256" key="10">
    <source>
        <dbReference type="ARBA" id="ARBA00022741"/>
    </source>
</evidence>
<evidence type="ECO:0000256" key="13">
    <source>
        <dbReference type="ARBA" id="ARBA00022917"/>
    </source>
</evidence>
<keyword evidence="14" id="KW-0030">Aminoacyl-tRNA synthetase</keyword>
<gene>
    <name evidence="19" type="ORF">A2824_01720</name>
</gene>
<evidence type="ECO:0000259" key="17">
    <source>
        <dbReference type="Pfam" id="PF01406"/>
    </source>
</evidence>
<dbReference type="GO" id="GO:0005829">
    <property type="term" value="C:cytosol"/>
    <property type="evidence" value="ECO:0007669"/>
    <property type="project" value="TreeGrafter"/>
</dbReference>
<comment type="subcellular location">
    <subcellularLocation>
        <location evidence="2">Cytoplasm</location>
    </subcellularLocation>
</comment>
<feature type="domain" description="Cysteinyl-tRNA synthetase class Ia DALR" evidence="18">
    <location>
        <begin position="387"/>
        <end position="410"/>
    </location>
</feature>
<accession>A0A1F6VKE9</accession>
<evidence type="ECO:0000256" key="3">
    <source>
        <dbReference type="ARBA" id="ARBA00005594"/>
    </source>
</evidence>
<evidence type="ECO:0000256" key="6">
    <source>
        <dbReference type="ARBA" id="ARBA00014738"/>
    </source>
</evidence>
<dbReference type="HAMAP" id="MF_00041">
    <property type="entry name" value="Cys_tRNA_synth"/>
    <property type="match status" value="1"/>
</dbReference>
<dbReference type="InterPro" id="IPR024909">
    <property type="entry name" value="Cys-tRNA/MSH_ligase"/>
</dbReference>
<evidence type="ECO:0000256" key="4">
    <source>
        <dbReference type="ARBA" id="ARBA00011245"/>
    </source>
</evidence>
<proteinExistence type="inferred from homology"/>
<dbReference type="InterPro" id="IPR032678">
    <property type="entry name" value="tRNA-synt_1_cat_dom"/>
</dbReference>
<evidence type="ECO:0000256" key="12">
    <source>
        <dbReference type="ARBA" id="ARBA00022840"/>
    </source>
</evidence>
<sequence>MLKVYNTLTRKKEEFKPIKLPKVGLYTCGPTVYDYPHIGNYRAYIFGDILKRYLKYSGYAVMHVMNLTDVDDKTIRDSGKAGKTLKEFTEFYSKEFFKDLELLNIEPADVFPKATEHIQEMIEIIEKLLEKEIAYKGEDGSIYFNIKKFAEYGKLAHLEKQELKKGGSGRIIKDEYEKENAQDFALWKGSQIDTDKEPINTDGSMKIINGEPAWPTPWGWGRPGWHIECSAMSMKYLTDVFDPFDGLRVNGAQNSTIDIHTGGVDLIFPHHQNEIAQSEAATGEPFVKYWLHNEWLLVDGKKMAKSAGNFYTLRDIEKKGFSPLAFRYLTLQNHYRTPLNFTWESLEAAQNGLKKIQEHYLELTPTHLPLTKGEVPKAEGVLKYKNRFKETMDDDLGTPEALAIVWELIKDEKIS</sequence>
<keyword evidence="12" id="KW-0067">ATP-binding</keyword>
<dbReference type="AlphaFoldDB" id="A0A1F6VKE9"/>
<evidence type="ECO:0000259" key="18">
    <source>
        <dbReference type="Pfam" id="PF09190"/>
    </source>
</evidence>
<dbReference type="GO" id="GO:0006423">
    <property type="term" value="P:cysteinyl-tRNA aminoacylation"/>
    <property type="evidence" value="ECO:0007669"/>
    <property type="project" value="UniProtKB-UniRule"/>
</dbReference>
<dbReference type="CDD" id="cd00672">
    <property type="entry name" value="CysRS_core"/>
    <property type="match status" value="1"/>
</dbReference>
<comment type="cofactor">
    <cofactor evidence="1">
        <name>Zn(2+)</name>
        <dbReference type="ChEBI" id="CHEBI:29105"/>
    </cofactor>
</comment>
<evidence type="ECO:0000313" key="19">
    <source>
        <dbReference type="EMBL" id="OGI70151.1"/>
    </source>
</evidence>
<dbReference type="InterPro" id="IPR015803">
    <property type="entry name" value="Cys-tRNA-ligase"/>
</dbReference>
<dbReference type="Gene3D" id="3.40.50.620">
    <property type="entry name" value="HUPs"/>
    <property type="match status" value="1"/>
</dbReference>
<comment type="subunit">
    <text evidence="4">Monomer.</text>
</comment>
<evidence type="ECO:0000313" key="20">
    <source>
        <dbReference type="Proteomes" id="UP000178059"/>
    </source>
</evidence>
<dbReference type="GO" id="GO:0004817">
    <property type="term" value="F:cysteine-tRNA ligase activity"/>
    <property type="evidence" value="ECO:0007669"/>
    <property type="project" value="UniProtKB-UniRule"/>
</dbReference>
<dbReference type="EMBL" id="MFTT01000011">
    <property type="protein sequence ID" value="OGI70151.1"/>
    <property type="molecule type" value="Genomic_DNA"/>
</dbReference>
<keyword evidence="8 19" id="KW-0436">Ligase</keyword>
<organism evidence="19 20">
    <name type="scientific">Candidatus Nomurabacteria bacterium RIFCSPHIGHO2_01_FULL_42_16</name>
    <dbReference type="NCBI Taxonomy" id="1801743"/>
    <lineage>
        <taxon>Bacteria</taxon>
        <taxon>Candidatus Nomuraibacteriota</taxon>
    </lineage>
</organism>
<dbReference type="InterPro" id="IPR015273">
    <property type="entry name" value="Cys-tRNA-synt_Ia_DALR"/>
</dbReference>
<evidence type="ECO:0000256" key="15">
    <source>
        <dbReference type="ARBA" id="ARBA00047398"/>
    </source>
</evidence>
<protein>
    <recommendedName>
        <fullName evidence="6 16">Cysteine--tRNA ligase</fullName>
        <ecNumber evidence="5 16">6.1.1.16</ecNumber>
    </recommendedName>
</protein>
<dbReference type="GO" id="GO:0005524">
    <property type="term" value="F:ATP binding"/>
    <property type="evidence" value="ECO:0007669"/>
    <property type="project" value="UniProtKB-KW"/>
</dbReference>
<dbReference type="Gene3D" id="1.20.120.640">
    <property type="entry name" value="Anticodon-binding domain of a subclass of class I aminoacyl-tRNA synthetases"/>
    <property type="match status" value="1"/>
</dbReference>
<evidence type="ECO:0000256" key="14">
    <source>
        <dbReference type="ARBA" id="ARBA00023146"/>
    </source>
</evidence>
<evidence type="ECO:0000256" key="7">
    <source>
        <dbReference type="ARBA" id="ARBA00022490"/>
    </source>
</evidence>
<feature type="domain" description="tRNA synthetases class I catalytic" evidence="17">
    <location>
        <begin position="15"/>
        <end position="350"/>
    </location>
</feature>
<dbReference type="Pfam" id="PF01406">
    <property type="entry name" value="tRNA-synt_1e"/>
    <property type="match status" value="1"/>
</dbReference>
<comment type="catalytic activity">
    <reaction evidence="15">
        <text>tRNA(Cys) + L-cysteine + ATP = L-cysteinyl-tRNA(Cys) + AMP + diphosphate</text>
        <dbReference type="Rhea" id="RHEA:17773"/>
        <dbReference type="Rhea" id="RHEA-COMP:9661"/>
        <dbReference type="Rhea" id="RHEA-COMP:9679"/>
        <dbReference type="ChEBI" id="CHEBI:30616"/>
        <dbReference type="ChEBI" id="CHEBI:33019"/>
        <dbReference type="ChEBI" id="CHEBI:35235"/>
        <dbReference type="ChEBI" id="CHEBI:78442"/>
        <dbReference type="ChEBI" id="CHEBI:78517"/>
        <dbReference type="ChEBI" id="CHEBI:456215"/>
        <dbReference type="EC" id="6.1.1.16"/>
    </reaction>
</comment>
<dbReference type="InterPro" id="IPR014729">
    <property type="entry name" value="Rossmann-like_a/b/a_fold"/>
</dbReference>
<dbReference type="PRINTS" id="PR00983">
    <property type="entry name" value="TRNASYNTHCYS"/>
</dbReference>
<comment type="similarity">
    <text evidence="3">Belongs to the class-I aminoacyl-tRNA synthetase family.</text>
</comment>
<feature type="non-terminal residue" evidence="19">
    <location>
        <position position="415"/>
    </location>
</feature>
<keyword evidence="7" id="KW-0963">Cytoplasm</keyword>
<evidence type="ECO:0000256" key="11">
    <source>
        <dbReference type="ARBA" id="ARBA00022833"/>
    </source>
</evidence>
<evidence type="ECO:0000256" key="2">
    <source>
        <dbReference type="ARBA" id="ARBA00004496"/>
    </source>
</evidence>
<keyword evidence="11" id="KW-0862">Zinc</keyword>
<evidence type="ECO:0000256" key="1">
    <source>
        <dbReference type="ARBA" id="ARBA00001947"/>
    </source>
</evidence>
<keyword evidence="9" id="KW-0479">Metal-binding</keyword>
<dbReference type="NCBIfam" id="TIGR00435">
    <property type="entry name" value="cysS"/>
    <property type="match status" value="1"/>
</dbReference>
<evidence type="ECO:0000256" key="16">
    <source>
        <dbReference type="NCBIfam" id="TIGR00435"/>
    </source>
</evidence>
<dbReference type="EC" id="6.1.1.16" evidence="5 16"/>
<dbReference type="PANTHER" id="PTHR10890">
    <property type="entry name" value="CYSTEINYL-TRNA SYNTHETASE"/>
    <property type="match status" value="1"/>
</dbReference>
<dbReference type="FunFam" id="3.40.50.620:FF:000130">
    <property type="entry name" value="Cysteine--tRNA ligase"/>
    <property type="match status" value="1"/>
</dbReference>
<dbReference type="GO" id="GO:0046872">
    <property type="term" value="F:metal ion binding"/>
    <property type="evidence" value="ECO:0007669"/>
    <property type="project" value="UniProtKB-KW"/>
</dbReference>
<reference evidence="19 20" key="1">
    <citation type="journal article" date="2016" name="Nat. Commun.">
        <title>Thousands of microbial genomes shed light on interconnected biogeochemical processes in an aquifer system.</title>
        <authorList>
            <person name="Anantharaman K."/>
            <person name="Brown C.T."/>
            <person name="Hug L.A."/>
            <person name="Sharon I."/>
            <person name="Castelle C.J."/>
            <person name="Probst A.J."/>
            <person name="Thomas B.C."/>
            <person name="Singh A."/>
            <person name="Wilkins M.J."/>
            <person name="Karaoz U."/>
            <person name="Brodie E.L."/>
            <person name="Williams K.H."/>
            <person name="Hubbard S.S."/>
            <person name="Banfield J.F."/>
        </authorList>
    </citation>
    <scope>NUCLEOTIDE SEQUENCE [LARGE SCALE GENOMIC DNA]</scope>
</reference>
<evidence type="ECO:0000256" key="8">
    <source>
        <dbReference type="ARBA" id="ARBA00022598"/>
    </source>
</evidence>
<keyword evidence="13" id="KW-0648">Protein biosynthesis</keyword>
<dbReference type="Proteomes" id="UP000178059">
    <property type="component" value="Unassembled WGS sequence"/>
</dbReference>
<keyword evidence="10" id="KW-0547">Nucleotide-binding</keyword>
<dbReference type="Pfam" id="PF09190">
    <property type="entry name" value="DALR_2"/>
    <property type="match status" value="1"/>
</dbReference>
<comment type="caution">
    <text evidence="19">The sequence shown here is derived from an EMBL/GenBank/DDBJ whole genome shotgun (WGS) entry which is preliminary data.</text>
</comment>
<dbReference type="PANTHER" id="PTHR10890:SF3">
    <property type="entry name" value="CYSTEINE--TRNA LIGASE, CYTOPLASMIC"/>
    <property type="match status" value="1"/>
</dbReference>